<gene>
    <name evidence="8" type="ORF">LY90DRAFT_433721</name>
</gene>
<evidence type="ECO:0000256" key="4">
    <source>
        <dbReference type="ARBA" id="ARBA00022840"/>
    </source>
</evidence>
<reference evidence="8 9" key="1">
    <citation type="submission" date="2016-08" db="EMBL/GenBank/DDBJ databases">
        <title>A Parts List for Fungal Cellulosomes Revealed by Comparative Genomics.</title>
        <authorList>
            <consortium name="DOE Joint Genome Institute"/>
            <person name="Haitjema C.H."/>
            <person name="Gilmore S.P."/>
            <person name="Henske J.K."/>
            <person name="Solomon K.V."/>
            <person name="De Groot R."/>
            <person name="Kuo A."/>
            <person name="Mondo S.J."/>
            <person name="Salamov A.A."/>
            <person name="Labutti K."/>
            <person name="Zhao Z."/>
            <person name="Chiniquy J."/>
            <person name="Barry K."/>
            <person name="Brewer H.M."/>
            <person name="Purvine S.O."/>
            <person name="Wright A.T."/>
            <person name="Boxma B."/>
            <person name="Van Alen T."/>
            <person name="Hackstein J.H."/>
            <person name="Baker S.E."/>
            <person name="Grigoriev I.V."/>
            <person name="O'Malley M.A."/>
        </authorList>
    </citation>
    <scope>NUCLEOTIDE SEQUENCE [LARGE SCALE GENOMIC DNA]</scope>
    <source>
        <strain evidence="8 9">G1</strain>
    </source>
</reference>
<dbReference type="Pfam" id="PF00501">
    <property type="entry name" value="AMP-binding"/>
    <property type="match status" value="1"/>
</dbReference>
<dbReference type="STRING" id="1754190.A0A1Y2ACX0"/>
<keyword evidence="6" id="KW-1133">Transmembrane helix</keyword>
<dbReference type="PANTHER" id="PTHR43272:SF83">
    <property type="entry name" value="ACYL-COA SYNTHETASE LONG-CHAIN, ISOFORM J"/>
    <property type="match status" value="1"/>
</dbReference>
<keyword evidence="4" id="KW-0067">ATP-binding</keyword>
<accession>A0A1Y2ACX0</accession>
<evidence type="ECO:0000256" key="1">
    <source>
        <dbReference type="ARBA" id="ARBA00006432"/>
    </source>
</evidence>
<evidence type="ECO:0000259" key="7">
    <source>
        <dbReference type="Pfam" id="PF00501"/>
    </source>
</evidence>
<keyword evidence="6" id="KW-0472">Membrane</keyword>
<dbReference type="GO" id="GO:0005524">
    <property type="term" value="F:ATP binding"/>
    <property type="evidence" value="ECO:0007669"/>
    <property type="project" value="UniProtKB-KW"/>
</dbReference>
<dbReference type="AlphaFoldDB" id="A0A1Y2ACX0"/>
<dbReference type="EMBL" id="MCOG01000291">
    <property type="protein sequence ID" value="ORY20409.1"/>
    <property type="molecule type" value="Genomic_DNA"/>
</dbReference>
<feature type="domain" description="AMP-dependent synthetase/ligase" evidence="7">
    <location>
        <begin position="130"/>
        <end position="534"/>
    </location>
</feature>
<comment type="caution">
    <text evidence="8">The sequence shown here is derived from an EMBL/GenBank/DDBJ whole genome shotgun (WGS) entry which is preliminary data.</text>
</comment>
<proteinExistence type="inferred from homology"/>
<evidence type="ECO:0000313" key="8">
    <source>
        <dbReference type="EMBL" id="ORY20409.1"/>
    </source>
</evidence>
<dbReference type="OrthoDB" id="1700726at2759"/>
<dbReference type="Gene3D" id="3.40.50.12780">
    <property type="entry name" value="N-terminal domain of ligase-like"/>
    <property type="match status" value="1"/>
</dbReference>
<dbReference type="PROSITE" id="PS00455">
    <property type="entry name" value="AMP_BINDING"/>
    <property type="match status" value="1"/>
</dbReference>
<comment type="similarity">
    <text evidence="1">Belongs to the ATP-dependent AMP-binding enzyme family.</text>
</comment>
<dbReference type="InterPro" id="IPR042099">
    <property type="entry name" value="ANL_N_sf"/>
</dbReference>
<dbReference type="GO" id="GO:0005811">
    <property type="term" value="C:lipid droplet"/>
    <property type="evidence" value="ECO:0007669"/>
    <property type="project" value="TreeGrafter"/>
</dbReference>
<evidence type="ECO:0000256" key="3">
    <source>
        <dbReference type="ARBA" id="ARBA00022741"/>
    </source>
</evidence>
<evidence type="ECO:0000313" key="9">
    <source>
        <dbReference type="Proteomes" id="UP000193920"/>
    </source>
</evidence>
<dbReference type="GO" id="GO:0005783">
    <property type="term" value="C:endoplasmic reticulum"/>
    <property type="evidence" value="ECO:0007669"/>
    <property type="project" value="TreeGrafter"/>
</dbReference>
<organism evidence="8 9">
    <name type="scientific">Neocallimastix californiae</name>
    <dbReference type="NCBI Taxonomy" id="1754190"/>
    <lineage>
        <taxon>Eukaryota</taxon>
        <taxon>Fungi</taxon>
        <taxon>Fungi incertae sedis</taxon>
        <taxon>Chytridiomycota</taxon>
        <taxon>Chytridiomycota incertae sedis</taxon>
        <taxon>Neocallimastigomycetes</taxon>
        <taxon>Neocallimastigales</taxon>
        <taxon>Neocallimastigaceae</taxon>
        <taxon>Neocallimastix</taxon>
    </lineage>
</organism>
<dbReference type="InterPro" id="IPR000873">
    <property type="entry name" value="AMP-dep_synth/lig_dom"/>
</dbReference>
<dbReference type="PANTHER" id="PTHR43272">
    <property type="entry name" value="LONG-CHAIN-FATTY-ACID--COA LIGASE"/>
    <property type="match status" value="1"/>
</dbReference>
<evidence type="ECO:0000256" key="6">
    <source>
        <dbReference type="SAM" id="Phobius"/>
    </source>
</evidence>
<protein>
    <submittedName>
        <fullName evidence="8">Acetyl-CoA synthetase-like protein</fullName>
    </submittedName>
</protein>
<evidence type="ECO:0000256" key="5">
    <source>
        <dbReference type="ARBA" id="ARBA00036813"/>
    </source>
</evidence>
<keyword evidence="6" id="KW-0812">Transmembrane</keyword>
<comment type="catalytic activity">
    <reaction evidence="5">
        <text>a long-chain fatty acid + ATP + CoA = a long-chain fatty acyl-CoA + AMP + diphosphate</text>
        <dbReference type="Rhea" id="RHEA:15421"/>
        <dbReference type="ChEBI" id="CHEBI:30616"/>
        <dbReference type="ChEBI" id="CHEBI:33019"/>
        <dbReference type="ChEBI" id="CHEBI:57287"/>
        <dbReference type="ChEBI" id="CHEBI:57560"/>
        <dbReference type="ChEBI" id="CHEBI:83139"/>
        <dbReference type="ChEBI" id="CHEBI:456215"/>
        <dbReference type="EC" id="6.2.1.3"/>
    </reaction>
</comment>
<dbReference type="Proteomes" id="UP000193920">
    <property type="component" value="Unassembled WGS sequence"/>
</dbReference>
<keyword evidence="9" id="KW-1185">Reference proteome</keyword>
<dbReference type="InterPro" id="IPR020845">
    <property type="entry name" value="AMP-binding_CS"/>
</dbReference>
<keyword evidence="3" id="KW-0547">Nucleotide-binding</keyword>
<keyword evidence="2" id="KW-0436">Ligase</keyword>
<dbReference type="GO" id="GO:0035336">
    <property type="term" value="P:long-chain fatty-acyl-CoA metabolic process"/>
    <property type="evidence" value="ECO:0007669"/>
    <property type="project" value="TreeGrafter"/>
</dbReference>
<dbReference type="GO" id="GO:0005886">
    <property type="term" value="C:plasma membrane"/>
    <property type="evidence" value="ECO:0007669"/>
    <property type="project" value="TreeGrafter"/>
</dbReference>
<name>A0A1Y2ACX0_9FUNG</name>
<evidence type="ECO:0000256" key="2">
    <source>
        <dbReference type="ARBA" id="ARBA00022598"/>
    </source>
</evidence>
<feature type="transmembrane region" description="Helical" evidence="6">
    <location>
        <begin position="14"/>
        <end position="36"/>
    </location>
</feature>
<dbReference type="SUPFAM" id="SSF56801">
    <property type="entry name" value="Acetyl-CoA synthetase-like"/>
    <property type="match status" value="1"/>
</dbReference>
<sequence length="716" mass="80719">MTLTIEPKSIISFIIKYGFIFLICVAAFRITVNVLIEVLHKRANRLVNVPVGEKKPGETQAYRNINDTNLITEHPELENQNLYSILKKVAKTYPERNCFGYRECIKIVSEPKEIVTMENNKKVTKVKNWKYFTFSDYHWLTYKEVEKMTIDGCSGLAKLGYQPGQTIMLYSPTSHNWNIMAFSALRRGMIIATCYDTLGPEGLQYSLNEVETGVIFTNVSLLPTISKIIPQCPNLKTVIYVDDKTANIKNLEDFKNNHSNLNVISLEDLIVLGSTNYVEETKTGATDIACIMYTSGSTGTPKGVKISNENFVTTIYGAEKWLSHLKGGLDGNDIYIGYLPLAHILEMIMEYAIISVGVAIGYGKPQTLTDGSMRDCKGDIKTLKPTLMPGVPLVWDKICKTVIRTINKKPLIIRFLFHTVFNLDYWLIKYHLPKSPFGKIFYKQIREETGGRLRLSLVGGAPINKSIYKFINTVLCPMSQGYGMTEICGEVGAPFINGEYKLVDIPESNYLTTNKPYPQGEVWVRGKHVCAGYLNHPELDSESRTPDGWFKTGDIGEFRENNALALIDRKKSLVKLANGEYIAVEYLECVYKSSLIVENICVYGKSFENYPIAIVVPHKREIQEIAISNHICADINDAENTSFKDLCNNQIIRLAVLKDLQKIAFENNLKSAEIVKNVILCPSPWTIEAGLITPANKIKRIAIANLYKKEIDACYN</sequence>
<dbReference type="GO" id="GO:0004467">
    <property type="term" value="F:long-chain fatty acid-CoA ligase activity"/>
    <property type="evidence" value="ECO:0007669"/>
    <property type="project" value="UniProtKB-EC"/>
</dbReference>